<dbReference type="RefSeq" id="WP_227017919.1">
    <property type="nucleotide sequence ID" value="NZ_JAGSND010000004.1"/>
</dbReference>
<keyword evidence="3" id="KW-0119">Carbohydrate metabolism</keyword>
<comment type="function">
    <text evidence="1">Transcriptional repressor of xylose-utilizing enzymes.</text>
</comment>
<evidence type="ECO:0000256" key="1">
    <source>
        <dbReference type="ARBA" id="ARBA00002486"/>
    </source>
</evidence>
<dbReference type="Gene3D" id="3.30.420.40">
    <property type="match status" value="2"/>
</dbReference>
<sequence length="375" mass="41697">MKRTTATTTDLKLINRNKVYRYIYENDNVSKQDIVLALGLSLPTVSQNLTELFDLGLLCYAGKFESSGGRKPKKISIIPDARMVIGVEIKMGHINILSIDLKGNTYPSERLELTFEPSEHYGRFLADEIENYIQSKAMNPETILGVGISIPGVLSEDKKHLINAPTLKARHVSIDALTKYIAHETFIENDANASAFAELHSRKEMETLAFLSASEGVGGAFTYNGVSYTGRNNRGAEFGHMTVVNGGKQCACGKSGCLEAYISTSVLAYGKDRRVDTFFKKLKEGDSSCKEIWEEYLTFLCMGINNIRTIFDCDIILGGTLARYIGDYFEDMKQRLSKIAVFEENADYLHLSNYTSNASAIGTALHFTDQFIKTV</sequence>
<dbReference type="SUPFAM" id="SSF53067">
    <property type="entry name" value="Actin-like ATPase domain"/>
    <property type="match status" value="1"/>
</dbReference>
<dbReference type="InterPro" id="IPR036390">
    <property type="entry name" value="WH_DNA-bd_sf"/>
</dbReference>
<comment type="caution">
    <text evidence="4">The sequence shown here is derived from an EMBL/GenBank/DDBJ whole genome shotgun (WGS) entry which is preliminary data.</text>
</comment>
<dbReference type="Pfam" id="PF00480">
    <property type="entry name" value="ROK"/>
    <property type="match status" value="1"/>
</dbReference>
<keyword evidence="5" id="KW-1185">Reference proteome</keyword>
<dbReference type="PANTHER" id="PTHR18964">
    <property type="entry name" value="ROK (REPRESSOR, ORF, KINASE) FAMILY"/>
    <property type="match status" value="1"/>
</dbReference>
<evidence type="ECO:0000313" key="4">
    <source>
        <dbReference type="EMBL" id="MBR0597787.1"/>
    </source>
</evidence>
<keyword evidence="3" id="KW-0859">Xylose metabolism</keyword>
<dbReference type="InterPro" id="IPR000600">
    <property type="entry name" value="ROK"/>
</dbReference>
<dbReference type="Proteomes" id="UP000675664">
    <property type="component" value="Unassembled WGS sequence"/>
</dbReference>
<accession>A0A8J8B1J2</accession>
<dbReference type="SUPFAM" id="SSF46785">
    <property type="entry name" value="Winged helix' DNA-binding domain"/>
    <property type="match status" value="1"/>
</dbReference>
<reference evidence="4" key="2">
    <citation type="submission" date="2021-04" db="EMBL/GenBank/DDBJ databases">
        <authorList>
            <person name="Liu J."/>
        </authorList>
    </citation>
    <scope>NUCLEOTIDE SEQUENCE</scope>
    <source>
        <strain evidence="4">BAD-6</strain>
    </source>
</reference>
<dbReference type="AlphaFoldDB" id="A0A8J8B1J2"/>
<dbReference type="PANTHER" id="PTHR18964:SF149">
    <property type="entry name" value="BIFUNCTIONAL UDP-N-ACETYLGLUCOSAMINE 2-EPIMERASE_N-ACETYLMANNOSAMINE KINASE"/>
    <property type="match status" value="1"/>
</dbReference>
<dbReference type="EMBL" id="JAGSND010000004">
    <property type="protein sequence ID" value="MBR0597787.1"/>
    <property type="molecule type" value="Genomic_DNA"/>
</dbReference>
<gene>
    <name evidence="4" type="ORF">KCX82_07880</name>
</gene>
<proteinExistence type="inferred from homology"/>
<evidence type="ECO:0000256" key="3">
    <source>
        <dbReference type="ARBA" id="ARBA00022629"/>
    </source>
</evidence>
<protein>
    <submittedName>
        <fullName evidence="4">ROK family protein</fullName>
    </submittedName>
</protein>
<evidence type="ECO:0000256" key="2">
    <source>
        <dbReference type="ARBA" id="ARBA00006479"/>
    </source>
</evidence>
<dbReference type="GO" id="GO:0042732">
    <property type="term" value="P:D-xylose metabolic process"/>
    <property type="evidence" value="ECO:0007669"/>
    <property type="project" value="UniProtKB-KW"/>
</dbReference>
<evidence type="ECO:0000313" key="5">
    <source>
        <dbReference type="Proteomes" id="UP000675664"/>
    </source>
</evidence>
<organism evidence="4 5">
    <name type="scientific">Sinanaerobacter chloroacetimidivorans</name>
    <dbReference type="NCBI Taxonomy" id="2818044"/>
    <lineage>
        <taxon>Bacteria</taxon>
        <taxon>Bacillati</taxon>
        <taxon>Bacillota</taxon>
        <taxon>Clostridia</taxon>
        <taxon>Peptostreptococcales</taxon>
        <taxon>Anaerovoracaceae</taxon>
        <taxon>Sinanaerobacter</taxon>
    </lineage>
</organism>
<dbReference type="InterPro" id="IPR036388">
    <property type="entry name" value="WH-like_DNA-bd_sf"/>
</dbReference>
<dbReference type="InterPro" id="IPR043129">
    <property type="entry name" value="ATPase_NBD"/>
</dbReference>
<dbReference type="Gene3D" id="1.10.10.10">
    <property type="entry name" value="Winged helix-like DNA-binding domain superfamily/Winged helix DNA-binding domain"/>
    <property type="match status" value="1"/>
</dbReference>
<name>A0A8J8B1J2_9FIRM</name>
<comment type="similarity">
    <text evidence="2">Belongs to the ROK (NagC/XylR) family.</text>
</comment>
<reference evidence="4" key="1">
    <citation type="submission" date="2021-04" db="EMBL/GenBank/DDBJ databases">
        <title>Sinoanaerobacter chloroacetimidivorans sp. nov., an obligate anaerobic bacterium isolated from anaerobic sludge.</title>
        <authorList>
            <person name="Bao Y."/>
        </authorList>
    </citation>
    <scope>NUCLEOTIDE SEQUENCE</scope>
    <source>
        <strain evidence="4">BAD-6</strain>
    </source>
</reference>